<organism evidence="1 2">
    <name type="scientific">Corynebacterium auriscanis</name>
    <dbReference type="NCBI Taxonomy" id="99807"/>
    <lineage>
        <taxon>Bacteria</taxon>
        <taxon>Bacillati</taxon>
        <taxon>Actinomycetota</taxon>
        <taxon>Actinomycetes</taxon>
        <taxon>Mycobacteriales</taxon>
        <taxon>Corynebacteriaceae</taxon>
        <taxon>Corynebacterium</taxon>
    </lineage>
</organism>
<gene>
    <name evidence="1" type="ORF">MA47_05270</name>
</gene>
<protein>
    <submittedName>
        <fullName evidence="1">Uncharacterized protein</fullName>
    </submittedName>
</protein>
<accession>A0A0A2DLS1</accession>
<evidence type="ECO:0000313" key="2">
    <source>
        <dbReference type="Proteomes" id="UP000030145"/>
    </source>
</evidence>
<dbReference type="AlphaFoldDB" id="A0A0A2DLS1"/>
<sequence length="103" mass="11588">MTLGRDCGETTEEIAKTEHWCQDNGYMTLDTEGTYWIVEGKADDETVICGREATECLLRSLIAHPAYQYQTWTYLIAFESDIRKSDSFAEPASLGGVKRTLPS</sequence>
<dbReference type="Proteomes" id="UP000030145">
    <property type="component" value="Unassembled WGS sequence"/>
</dbReference>
<comment type="caution">
    <text evidence="1">The sequence shown here is derived from an EMBL/GenBank/DDBJ whole genome shotgun (WGS) entry which is preliminary data.</text>
</comment>
<reference evidence="1 2" key="1">
    <citation type="submission" date="2014-10" db="EMBL/GenBank/DDBJ databases">
        <title>Whole Genome sequence of Corynebacterium auriscanis strain CIP 106629.</title>
        <authorList>
            <person name="Hassan S.S."/>
            <person name="Jamal S.B."/>
            <person name="Tiwari S."/>
            <person name="Oliveira L.D.C."/>
            <person name="Souza F."/>
            <person name="Mariano D.C."/>
            <person name="Almeida S."/>
            <person name="Dorella F."/>
            <person name="Pereira F."/>
            <person name="Carvalho A."/>
            <person name="Leal C.A."/>
            <person name="Soares S.D.C."/>
            <person name="Figueiredo H.C."/>
            <person name="Silva A."/>
            <person name="Azevedo V.A."/>
        </authorList>
    </citation>
    <scope>NUCLEOTIDE SEQUENCE [LARGE SCALE GENOMIC DNA]</scope>
    <source>
        <strain evidence="1 2">CIP 106629</strain>
    </source>
</reference>
<dbReference type="EMBL" id="JRVJ01000005">
    <property type="protein sequence ID" value="KGM18727.1"/>
    <property type="molecule type" value="Genomic_DNA"/>
</dbReference>
<dbReference type="RefSeq" id="WP_035114031.1">
    <property type="nucleotide sequence ID" value="NZ_CP168250.1"/>
</dbReference>
<proteinExistence type="predicted"/>
<evidence type="ECO:0000313" key="1">
    <source>
        <dbReference type="EMBL" id="KGM18727.1"/>
    </source>
</evidence>
<keyword evidence="2" id="KW-1185">Reference proteome</keyword>
<name>A0A0A2DLS1_9CORY</name>